<dbReference type="EMBL" id="BAFK01000002">
    <property type="protein sequence ID" value="GAB57366.1"/>
    <property type="molecule type" value="Genomic_DNA"/>
</dbReference>
<reference evidence="1 2" key="1">
    <citation type="journal article" date="2012" name="J. Bacteriol.">
        <title>Genome Sequence of the Protease-Producing Bacterium Rheinheimera nanhaiensis E407-8T, Isolated from Deep-Sea Sediment of the South China Sea.</title>
        <authorList>
            <person name="Zhang X.-Y."/>
            <person name="Zhang Y.-J."/>
            <person name="Qin Q.-L."/>
            <person name="Xie B.-B."/>
            <person name="Chen X.-L."/>
            <person name="Zhou B.-C."/>
            <person name="Zhang Y.-Z."/>
        </authorList>
    </citation>
    <scope>NUCLEOTIDE SEQUENCE [LARGE SCALE GENOMIC DNA]</scope>
    <source>
        <strain evidence="1 2">E407-8</strain>
    </source>
</reference>
<evidence type="ECO:0000313" key="1">
    <source>
        <dbReference type="EMBL" id="GAB57366.1"/>
    </source>
</evidence>
<proteinExistence type="predicted"/>
<dbReference type="Proteomes" id="UP000004374">
    <property type="component" value="Unassembled WGS sequence"/>
</dbReference>
<name>I1DTI8_9GAMM</name>
<keyword evidence="2" id="KW-1185">Reference proteome</keyword>
<evidence type="ECO:0000313" key="2">
    <source>
        <dbReference type="Proteomes" id="UP000004374"/>
    </source>
</evidence>
<gene>
    <name evidence="1" type="ORF">RNAN_0329</name>
</gene>
<dbReference type="AlphaFoldDB" id="I1DTI8"/>
<protein>
    <submittedName>
        <fullName evidence="1">Uncharacterized protein</fullName>
    </submittedName>
</protein>
<sequence>MLKSYASEIKPDQENSLLKSGQINAKNALIRVVHPDVYNWFNC</sequence>
<comment type="caution">
    <text evidence="1">The sequence shown here is derived from an EMBL/GenBank/DDBJ whole genome shotgun (WGS) entry which is preliminary data.</text>
</comment>
<accession>I1DTI8</accession>
<organism evidence="1 2">
    <name type="scientific">Rheinheimera nanhaiensis E407-8</name>
    <dbReference type="NCBI Taxonomy" id="562729"/>
    <lineage>
        <taxon>Bacteria</taxon>
        <taxon>Pseudomonadati</taxon>
        <taxon>Pseudomonadota</taxon>
        <taxon>Gammaproteobacteria</taxon>
        <taxon>Chromatiales</taxon>
        <taxon>Chromatiaceae</taxon>
        <taxon>Rheinheimera</taxon>
    </lineage>
</organism>